<accession>A0ABV4UHZ8</accession>
<dbReference type="Pfam" id="PF10502">
    <property type="entry name" value="Peptidase_S26"/>
    <property type="match status" value="1"/>
</dbReference>
<evidence type="ECO:0000256" key="3">
    <source>
        <dbReference type="RuleBase" id="RU362042"/>
    </source>
</evidence>
<keyword evidence="3" id="KW-1133">Transmembrane helix</keyword>
<evidence type="ECO:0000256" key="2">
    <source>
        <dbReference type="ARBA" id="ARBA00009370"/>
    </source>
</evidence>
<dbReference type="Proteomes" id="UP001575652">
    <property type="component" value="Unassembled WGS sequence"/>
</dbReference>
<dbReference type="GO" id="GO:0009003">
    <property type="term" value="F:signal peptidase activity"/>
    <property type="evidence" value="ECO:0007669"/>
    <property type="project" value="UniProtKB-EC"/>
</dbReference>
<keyword evidence="3" id="KW-0812">Transmembrane</keyword>
<dbReference type="CDD" id="cd06530">
    <property type="entry name" value="S26_SPase_I"/>
    <property type="match status" value="1"/>
</dbReference>
<feature type="transmembrane region" description="Helical" evidence="3">
    <location>
        <begin position="26"/>
        <end position="50"/>
    </location>
</feature>
<comment type="similarity">
    <text evidence="2 3">Belongs to the peptidase S26 family.</text>
</comment>
<dbReference type="PRINTS" id="PR00727">
    <property type="entry name" value="LEADERPTASE"/>
</dbReference>
<name>A0ABV4UHZ8_9MICC</name>
<protein>
    <recommendedName>
        <fullName evidence="3">Signal peptidase I</fullName>
        <ecNumber evidence="3">3.4.21.89</ecNumber>
    </recommendedName>
</protein>
<evidence type="ECO:0000313" key="6">
    <source>
        <dbReference type="Proteomes" id="UP001575652"/>
    </source>
</evidence>
<dbReference type="Gene3D" id="2.10.109.10">
    <property type="entry name" value="Umud Fragment, subunit A"/>
    <property type="match status" value="1"/>
</dbReference>
<reference evidence="5 6" key="1">
    <citation type="submission" date="2024-09" db="EMBL/GenBank/DDBJ databases">
        <authorList>
            <person name="Salinas-Garcia M.A."/>
            <person name="Prieme A."/>
        </authorList>
    </citation>
    <scope>NUCLEOTIDE SEQUENCE [LARGE SCALE GENOMIC DNA]</scope>
    <source>
        <strain evidence="5 6">DSM 21081</strain>
    </source>
</reference>
<dbReference type="InterPro" id="IPR036286">
    <property type="entry name" value="LexA/Signal_pep-like_sf"/>
</dbReference>
<dbReference type="NCBIfam" id="TIGR02227">
    <property type="entry name" value="sigpep_I_bact"/>
    <property type="match status" value="1"/>
</dbReference>
<keyword evidence="3" id="KW-0472">Membrane</keyword>
<keyword evidence="6" id="KW-1185">Reference proteome</keyword>
<proteinExistence type="inferred from homology"/>
<comment type="catalytic activity">
    <reaction evidence="3">
        <text>Cleavage of hydrophobic, N-terminal signal or leader sequences from secreted and periplasmic proteins.</text>
        <dbReference type="EC" id="3.4.21.89"/>
    </reaction>
</comment>
<dbReference type="PANTHER" id="PTHR43390:SF1">
    <property type="entry name" value="CHLOROPLAST PROCESSING PEPTIDASE"/>
    <property type="match status" value="1"/>
</dbReference>
<dbReference type="RefSeq" id="WP_373970259.1">
    <property type="nucleotide sequence ID" value="NZ_JBHDLJ010000001.1"/>
</dbReference>
<dbReference type="InterPro" id="IPR019533">
    <property type="entry name" value="Peptidase_S26"/>
</dbReference>
<feature type="domain" description="Peptidase S26" evidence="4">
    <location>
        <begin position="28"/>
        <end position="209"/>
    </location>
</feature>
<dbReference type="EC" id="3.4.21.89" evidence="3"/>
<dbReference type="InterPro" id="IPR000223">
    <property type="entry name" value="Pept_S26A_signal_pept_1"/>
</dbReference>
<organism evidence="5 6">
    <name type="scientific">Arthrobacter halodurans</name>
    <dbReference type="NCBI Taxonomy" id="516699"/>
    <lineage>
        <taxon>Bacteria</taxon>
        <taxon>Bacillati</taxon>
        <taxon>Actinomycetota</taxon>
        <taxon>Actinomycetes</taxon>
        <taxon>Micrococcales</taxon>
        <taxon>Micrococcaceae</taxon>
        <taxon>Arthrobacter</taxon>
    </lineage>
</organism>
<evidence type="ECO:0000259" key="4">
    <source>
        <dbReference type="Pfam" id="PF10502"/>
    </source>
</evidence>
<dbReference type="PANTHER" id="PTHR43390">
    <property type="entry name" value="SIGNAL PEPTIDASE I"/>
    <property type="match status" value="1"/>
</dbReference>
<keyword evidence="3" id="KW-0645">Protease</keyword>
<keyword evidence="3 5" id="KW-0378">Hydrolase</keyword>
<comment type="subcellular location">
    <subcellularLocation>
        <location evidence="1">Cell membrane</location>
        <topology evidence="1">Single-pass type II membrane protein</topology>
    </subcellularLocation>
    <subcellularLocation>
        <location evidence="3">Membrane</location>
        <topology evidence="3">Single-pass type II membrane protein</topology>
    </subcellularLocation>
</comment>
<dbReference type="EMBL" id="JBHDLJ010000001">
    <property type="protein sequence ID" value="MFB0833090.1"/>
    <property type="molecule type" value="Genomic_DNA"/>
</dbReference>
<evidence type="ECO:0000313" key="5">
    <source>
        <dbReference type="EMBL" id="MFB0833090.1"/>
    </source>
</evidence>
<sequence>MTTDPGSDDPSTERTKRRSPVGGWRFVVGALAAAAVLAIVLRATLVDFYYVGSGSMRPTLVEGDGLLVDRTAGDAAEIARGDVVVFDGRGSLLPYGEAGAIDPFLRALRLSGDDTLFVKRVIAVGGDRLSCCDGGGSLVLNGTPLAEPYLAPGAPASAQDFAIEVPRGRLWLMGDHRVASEDSRSLLGAPGGGMIPVDRVVGTVERVVWPPERSGSLNPKGTP</sequence>
<evidence type="ECO:0000256" key="1">
    <source>
        <dbReference type="ARBA" id="ARBA00004401"/>
    </source>
</evidence>
<comment type="caution">
    <text evidence="5">The sequence shown here is derived from an EMBL/GenBank/DDBJ whole genome shotgun (WGS) entry which is preliminary data.</text>
</comment>
<dbReference type="SUPFAM" id="SSF51306">
    <property type="entry name" value="LexA/Signal peptidase"/>
    <property type="match status" value="1"/>
</dbReference>
<gene>
    <name evidence="5" type="primary">lepB</name>
    <name evidence="5" type="ORF">ACETWP_00670</name>
</gene>